<dbReference type="AlphaFoldDB" id="A0A1H2WVS4"/>
<evidence type="ECO:0000313" key="2">
    <source>
        <dbReference type="EMBL" id="SDW84608.1"/>
    </source>
</evidence>
<feature type="domain" description="Nitrile hydratase beta subunit" evidence="1">
    <location>
        <begin position="18"/>
        <end position="92"/>
    </location>
</feature>
<dbReference type="InterPro" id="IPR008990">
    <property type="entry name" value="Elect_transpt_acc-like_dom_sf"/>
</dbReference>
<protein>
    <submittedName>
        <fullName evidence="2">Nitrile hydratase</fullName>
    </submittedName>
</protein>
<dbReference type="STRING" id="356660.SAMN05444336_102512"/>
<gene>
    <name evidence="2" type="ORF">SAMN05444336_102512</name>
</gene>
<dbReference type="RefSeq" id="WP_281242897.1">
    <property type="nucleotide sequence ID" value="NZ_FNMZ01000002.1"/>
</dbReference>
<dbReference type="EMBL" id="FNMZ01000002">
    <property type="protein sequence ID" value="SDW84608.1"/>
    <property type="molecule type" value="Genomic_DNA"/>
</dbReference>
<dbReference type="InterPro" id="IPR024690">
    <property type="entry name" value="CN_hydtase_beta_dom_C"/>
</dbReference>
<name>A0A1H2WVS4_9RHOB</name>
<reference evidence="2 3" key="1">
    <citation type="submission" date="2016-10" db="EMBL/GenBank/DDBJ databases">
        <authorList>
            <person name="de Groot N.N."/>
        </authorList>
    </citation>
    <scope>NUCLEOTIDE SEQUENCE [LARGE SCALE GENOMIC DNA]</scope>
    <source>
        <strain evidence="2 3">DSM 17890</strain>
    </source>
</reference>
<proteinExistence type="predicted"/>
<organism evidence="2 3">
    <name type="scientific">Albimonas donghaensis</name>
    <dbReference type="NCBI Taxonomy" id="356660"/>
    <lineage>
        <taxon>Bacteria</taxon>
        <taxon>Pseudomonadati</taxon>
        <taxon>Pseudomonadota</taxon>
        <taxon>Alphaproteobacteria</taxon>
        <taxon>Rhodobacterales</taxon>
        <taxon>Paracoccaceae</taxon>
        <taxon>Albimonas</taxon>
    </lineage>
</organism>
<evidence type="ECO:0000259" key="1">
    <source>
        <dbReference type="Pfam" id="PF02211"/>
    </source>
</evidence>
<evidence type="ECO:0000313" key="3">
    <source>
        <dbReference type="Proteomes" id="UP000199118"/>
    </source>
</evidence>
<dbReference type="Pfam" id="PF02211">
    <property type="entry name" value="NHase_beta_C"/>
    <property type="match status" value="1"/>
</dbReference>
<dbReference type="SUPFAM" id="SSF50090">
    <property type="entry name" value="Electron transport accessory proteins"/>
    <property type="match status" value="1"/>
</dbReference>
<dbReference type="Gene3D" id="2.30.30.50">
    <property type="match status" value="1"/>
</dbReference>
<sequence length="101" mass="11665">MAERPPPQRMRVRAWGTKGLHARAPWYLRGKTGIVERRLGAYKNPEQLAYGLPAEPVPLYRIRFTMAEIWGDEAERPDDTIDAEIYEHWLEPIAEGDDHAP</sequence>
<dbReference type="Proteomes" id="UP000199118">
    <property type="component" value="Unassembled WGS sequence"/>
</dbReference>
<keyword evidence="3" id="KW-1185">Reference proteome</keyword>
<accession>A0A1H2WVS4</accession>